<feature type="compositionally biased region" description="Basic and acidic residues" evidence="1">
    <location>
        <begin position="8"/>
        <end position="39"/>
    </location>
</feature>
<comment type="caution">
    <text evidence="2">The sequence shown here is derived from an EMBL/GenBank/DDBJ whole genome shotgun (WGS) entry which is preliminary data.</text>
</comment>
<keyword evidence="3" id="KW-1185">Reference proteome</keyword>
<dbReference type="EMBL" id="BPVZ01000081">
    <property type="protein sequence ID" value="GKV29028.1"/>
    <property type="molecule type" value="Genomic_DNA"/>
</dbReference>
<evidence type="ECO:0000313" key="2">
    <source>
        <dbReference type="EMBL" id="GKV29028.1"/>
    </source>
</evidence>
<name>A0AAV5KWW4_9ROSI</name>
<dbReference type="Proteomes" id="UP001054252">
    <property type="component" value="Unassembled WGS sequence"/>
</dbReference>
<evidence type="ECO:0000256" key="1">
    <source>
        <dbReference type="SAM" id="MobiDB-lite"/>
    </source>
</evidence>
<sequence>MRTHGFSKRGEEKEDEGRKGKEEEKERRRREKKEEDSFDLRFLQMIKMRMEVRRKMDLVRMETGGKEEDGSSEDGD</sequence>
<dbReference type="AlphaFoldDB" id="A0AAV5KWW4"/>
<feature type="region of interest" description="Disordered" evidence="1">
    <location>
        <begin position="57"/>
        <end position="76"/>
    </location>
</feature>
<accession>A0AAV5KWW4</accession>
<organism evidence="2 3">
    <name type="scientific">Rubroshorea leprosula</name>
    <dbReference type="NCBI Taxonomy" id="152421"/>
    <lineage>
        <taxon>Eukaryota</taxon>
        <taxon>Viridiplantae</taxon>
        <taxon>Streptophyta</taxon>
        <taxon>Embryophyta</taxon>
        <taxon>Tracheophyta</taxon>
        <taxon>Spermatophyta</taxon>
        <taxon>Magnoliopsida</taxon>
        <taxon>eudicotyledons</taxon>
        <taxon>Gunneridae</taxon>
        <taxon>Pentapetalae</taxon>
        <taxon>rosids</taxon>
        <taxon>malvids</taxon>
        <taxon>Malvales</taxon>
        <taxon>Dipterocarpaceae</taxon>
        <taxon>Rubroshorea</taxon>
    </lineage>
</organism>
<proteinExistence type="predicted"/>
<reference evidence="2 3" key="1">
    <citation type="journal article" date="2021" name="Commun. Biol.">
        <title>The genome of Shorea leprosula (Dipterocarpaceae) highlights the ecological relevance of drought in aseasonal tropical rainforests.</title>
        <authorList>
            <person name="Ng K.K.S."/>
            <person name="Kobayashi M.J."/>
            <person name="Fawcett J.A."/>
            <person name="Hatakeyama M."/>
            <person name="Paape T."/>
            <person name="Ng C.H."/>
            <person name="Ang C.C."/>
            <person name="Tnah L.H."/>
            <person name="Lee C.T."/>
            <person name="Nishiyama T."/>
            <person name="Sese J."/>
            <person name="O'Brien M.J."/>
            <person name="Copetti D."/>
            <person name="Mohd Noor M.I."/>
            <person name="Ong R.C."/>
            <person name="Putra M."/>
            <person name="Sireger I.Z."/>
            <person name="Indrioko S."/>
            <person name="Kosugi Y."/>
            <person name="Izuno A."/>
            <person name="Isagi Y."/>
            <person name="Lee S.L."/>
            <person name="Shimizu K.K."/>
        </authorList>
    </citation>
    <scope>NUCLEOTIDE SEQUENCE [LARGE SCALE GENOMIC DNA]</scope>
    <source>
        <strain evidence="2">214</strain>
    </source>
</reference>
<feature type="compositionally biased region" description="Basic and acidic residues" evidence="1">
    <location>
        <begin position="57"/>
        <end position="69"/>
    </location>
</feature>
<protein>
    <submittedName>
        <fullName evidence="2">Uncharacterized protein</fullName>
    </submittedName>
</protein>
<evidence type="ECO:0000313" key="3">
    <source>
        <dbReference type="Proteomes" id="UP001054252"/>
    </source>
</evidence>
<gene>
    <name evidence="2" type="ORF">SLEP1_g38005</name>
</gene>
<feature type="region of interest" description="Disordered" evidence="1">
    <location>
        <begin position="1"/>
        <end position="39"/>
    </location>
</feature>